<dbReference type="InterPro" id="IPR041588">
    <property type="entry name" value="Integrase_H2C2"/>
</dbReference>
<accession>A0A6L2LUX4</accession>
<organism evidence="3">
    <name type="scientific">Tanacetum cinerariifolium</name>
    <name type="common">Dalmatian daisy</name>
    <name type="synonym">Chrysanthemum cinerariifolium</name>
    <dbReference type="NCBI Taxonomy" id="118510"/>
    <lineage>
        <taxon>Eukaryota</taxon>
        <taxon>Viridiplantae</taxon>
        <taxon>Streptophyta</taxon>
        <taxon>Embryophyta</taxon>
        <taxon>Tracheophyta</taxon>
        <taxon>Spermatophyta</taxon>
        <taxon>Magnoliopsida</taxon>
        <taxon>eudicotyledons</taxon>
        <taxon>Gunneridae</taxon>
        <taxon>Pentapetalae</taxon>
        <taxon>asterids</taxon>
        <taxon>campanulids</taxon>
        <taxon>Asterales</taxon>
        <taxon>Asteraceae</taxon>
        <taxon>Asteroideae</taxon>
        <taxon>Anthemideae</taxon>
        <taxon>Anthemidinae</taxon>
        <taxon>Tanacetum</taxon>
    </lineage>
</organism>
<keyword evidence="3" id="KW-0548">Nucleotidyltransferase</keyword>
<reference evidence="3" key="1">
    <citation type="journal article" date="2019" name="Sci. Rep.">
        <title>Draft genome of Tanacetum cinerariifolium, the natural source of mosquito coil.</title>
        <authorList>
            <person name="Yamashiro T."/>
            <person name="Shiraishi A."/>
            <person name="Satake H."/>
            <person name="Nakayama K."/>
        </authorList>
    </citation>
    <scope>NUCLEOTIDE SEQUENCE</scope>
</reference>
<dbReference type="PROSITE" id="PS50994">
    <property type="entry name" value="INTEGRASE"/>
    <property type="match status" value="1"/>
</dbReference>
<dbReference type="InterPro" id="IPR013103">
    <property type="entry name" value="RVT_2"/>
</dbReference>
<name>A0A6L2LUX4_TANCI</name>
<feature type="compositionally biased region" description="Basic and acidic residues" evidence="1">
    <location>
        <begin position="1032"/>
        <end position="1052"/>
    </location>
</feature>
<dbReference type="Pfam" id="PF07727">
    <property type="entry name" value="RVT_2"/>
    <property type="match status" value="1"/>
</dbReference>
<dbReference type="InterPro" id="IPR036397">
    <property type="entry name" value="RNaseH_sf"/>
</dbReference>
<dbReference type="GO" id="GO:0003964">
    <property type="term" value="F:RNA-directed DNA polymerase activity"/>
    <property type="evidence" value="ECO:0007669"/>
    <property type="project" value="UniProtKB-KW"/>
</dbReference>
<sequence>MAKYRLLGFKTQQWSIKAPKDFVVYCDASGLGLGCVLVQRETLLVWVEERHIYRSQESPAYLQSEGTKHRWIELFSDYDCEIRYHPGKANVPEKIKRRLDQLIEHRSDGALYYLDQIWVPLRGDVRTLIIDNAHKSKYSVHPGADKMYYDLTDMYRWPGMNKDINVYVSSCLTCLKVKAKHQRPSGLLQQPEIPEYKWERIAMDFVMKLPRTSSRHDAIWVIVVRLTKSAHFLPMREDYKMDRLARLYLNEIISRHGVPISIISDRDSRFTSRFWQSMQEALGTGLDMSTAYHPQTGRQSGCTIQTLEDMLKACVLDFDGSWDVHLLLVEFSYNNSYHSNVRCAPFESLYDKKYRSPILWAEVGEWQLIGPELVQETTENISQIKDRLKVARDRQKSYADKREFKKLKRSRIAIVKVRWNSKRGPEFTWERRDEQQYQKNGSVPELYRYQPVPVPVLFTRYGVLSSYSTRQKWKRSESLRPRQTRRVVGRRLTTHRMPAGPATLEVKLEHSNVYSTVEQMSFQTDVKSTFLNGKLKEEVYVKQPPGFESSEFPNYVYKLDKAFYGLKQDLEACSSVKTSMVPPNNLGPHLAGKPVNETCNIGMIGSLMYLIATRPDIQFSTVLCARYQFNPKESHLTAVKRILVYLKGTPTLGLYYPKCLGFDLKRYSDSDYAVCNMDKKAPQMKSQPSEYDIHYKMVPIFCDNTSAIAISNNLVLHSRTKHIDIRNHLPETHMTPMTLRQTLNEVRVSTVQGPDRTGQDRTGPSSELVQNARPRTGPKWYDPVRVGLRSGSVLHGIIIEFFCRTETDRSGPRSKVTKTPDRPDQNTFGKYVDHPSLKAIKIKLGKIATNASYLDKTPVPENSFPMIAYCLITGTEVGIGDIIYSDLVTKLLRSKIRNLPNILSNSNFSKDPSKVTKIELTAHMIAGPEASGTLPQKSKKPKSKKLPIKTKVTPPPKAIEGFEQSHSVSVGTVPDPQDSKRNIQLADPDHETLQLTTLVDIQAYLLFEDKLAQKSDEKEVFAVGDDMEEDTQADKEEHQSLSPNKDKPEPSHPPKTQASNSDSSSPDLKKYDNILPLTERQLVKYLMKFSRVLFKRITKQQWAQHKETAIFYADLEAFIEGYFEENVDHKDQPDKVIDATMNSLDKNNNVRGDLQML</sequence>
<proteinExistence type="predicted"/>
<feature type="region of interest" description="Disordered" evidence="1">
    <location>
        <begin position="808"/>
        <end position="830"/>
    </location>
</feature>
<dbReference type="Gene3D" id="1.10.340.70">
    <property type="match status" value="1"/>
</dbReference>
<dbReference type="InterPro" id="IPR012337">
    <property type="entry name" value="RNaseH-like_sf"/>
</dbReference>
<feature type="domain" description="Integrase catalytic" evidence="2">
    <location>
        <begin position="190"/>
        <end position="353"/>
    </location>
</feature>
<keyword evidence="3" id="KW-0808">Transferase</keyword>
<dbReference type="SUPFAM" id="SSF53098">
    <property type="entry name" value="Ribonuclease H-like"/>
    <property type="match status" value="1"/>
</dbReference>
<evidence type="ECO:0000259" key="2">
    <source>
        <dbReference type="PROSITE" id="PS50994"/>
    </source>
</evidence>
<protein>
    <submittedName>
        <fullName evidence="3">Putative reverse transcriptase domain-containing protein</fullName>
    </submittedName>
</protein>
<dbReference type="PANTHER" id="PTHR45835:SF99">
    <property type="entry name" value="CHROMO DOMAIN-CONTAINING PROTEIN-RELATED"/>
    <property type="match status" value="1"/>
</dbReference>
<feature type="compositionally biased region" description="Basic residues" evidence="1">
    <location>
        <begin position="937"/>
        <end position="948"/>
    </location>
</feature>
<dbReference type="EMBL" id="BKCJ010005079">
    <property type="protein sequence ID" value="GEU64777.1"/>
    <property type="molecule type" value="Genomic_DNA"/>
</dbReference>
<comment type="caution">
    <text evidence="3">The sequence shown here is derived from an EMBL/GenBank/DDBJ whole genome shotgun (WGS) entry which is preliminary data.</text>
</comment>
<dbReference type="GO" id="GO:0015074">
    <property type="term" value="P:DNA integration"/>
    <property type="evidence" value="ECO:0007669"/>
    <property type="project" value="InterPro"/>
</dbReference>
<dbReference type="InterPro" id="IPR001584">
    <property type="entry name" value="Integrase_cat-core"/>
</dbReference>
<feature type="region of interest" description="Disordered" evidence="1">
    <location>
        <begin position="1028"/>
        <end position="1069"/>
    </location>
</feature>
<keyword evidence="3" id="KW-0695">RNA-directed DNA polymerase</keyword>
<dbReference type="PANTHER" id="PTHR45835">
    <property type="entry name" value="YALI0A06105P"/>
    <property type="match status" value="1"/>
</dbReference>
<evidence type="ECO:0000256" key="1">
    <source>
        <dbReference type="SAM" id="MobiDB-lite"/>
    </source>
</evidence>
<feature type="compositionally biased region" description="Polar residues" evidence="1">
    <location>
        <begin position="760"/>
        <end position="769"/>
    </location>
</feature>
<dbReference type="GO" id="GO:0003676">
    <property type="term" value="F:nucleic acid binding"/>
    <property type="evidence" value="ECO:0007669"/>
    <property type="project" value="InterPro"/>
</dbReference>
<evidence type="ECO:0000313" key="3">
    <source>
        <dbReference type="EMBL" id="GEU64777.1"/>
    </source>
</evidence>
<dbReference type="Gene3D" id="3.30.420.10">
    <property type="entry name" value="Ribonuclease H-like superfamily/Ribonuclease H"/>
    <property type="match status" value="1"/>
</dbReference>
<feature type="compositionally biased region" description="Polar residues" evidence="1">
    <location>
        <begin position="1054"/>
        <end position="1066"/>
    </location>
</feature>
<dbReference type="AlphaFoldDB" id="A0A6L2LUX4"/>
<gene>
    <name evidence="3" type="ORF">Tci_036755</name>
</gene>
<feature type="region of interest" description="Disordered" evidence="1">
    <location>
        <begin position="750"/>
        <end position="776"/>
    </location>
</feature>
<feature type="region of interest" description="Disordered" evidence="1">
    <location>
        <begin position="929"/>
        <end position="983"/>
    </location>
</feature>
<dbReference type="Pfam" id="PF17921">
    <property type="entry name" value="Integrase_H2C2"/>
    <property type="match status" value="1"/>
</dbReference>